<keyword evidence="4" id="KW-0031">Aminopeptidase</keyword>
<accession>A0A316YMC2</accession>
<evidence type="ECO:0000256" key="6">
    <source>
        <dbReference type="ARBA" id="ARBA00022801"/>
    </source>
</evidence>
<reference evidence="13 14" key="1">
    <citation type="journal article" date="2018" name="Mol. Biol. Evol.">
        <title>Broad Genomic Sampling Reveals a Smut Pathogenic Ancestry of the Fungal Clade Ustilaginomycotina.</title>
        <authorList>
            <person name="Kijpornyongpan T."/>
            <person name="Mondo S.J."/>
            <person name="Barry K."/>
            <person name="Sandor L."/>
            <person name="Lee J."/>
            <person name="Lipzen A."/>
            <person name="Pangilinan J."/>
            <person name="LaButti K."/>
            <person name="Hainaut M."/>
            <person name="Henrissat B."/>
            <person name="Grigoriev I.V."/>
            <person name="Spatafora J.W."/>
            <person name="Aime M.C."/>
        </authorList>
    </citation>
    <scope>NUCLEOTIDE SEQUENCE [LARGE SCALE GENOMIC DNA]</scope>
    <source>
        <strain evidence="13 14">MCA 4198</strain>
    </source>
</reference>
<dbReference type="InterPro" id="IPR046939">
    <property type="entry name" value="TPPII_C_sf"/>
</dbReference>
<dbReference type="STRING" id="215250.A0A316YMC2"/>
<dbReference type="InterPro" id="IPR048383">
    <property type="entry name" value="TPPII_Ig-like-1"/>
</dbReference>
<evidence type="ECO:0000256" key="1">
    <source>
        <dbReference type="ARBA" id="ARBA00001910"/>
    </source>
</evidence>
<evidence type="ECO:0000256" key="7">
    <source>
        <dbReference type="ARBA" id="ARBA00022825"/>
    </source>
</evidence>
<dbReference type="Gene3D" id="2.20.25.690">
    <property type="match status" value="1"/>
</dbReference>
<dbReference type="InterPro" id="IPR015500">
    <property type="entry name" value="Peptidase_S8_subtilisin-rel"/>
</dbReference>
<dbReference type="Pfam" id="PF21223">
    <property type="entry name" value="TPPII_Ig-like-1"/>
    <property type="match status" value="1"/>
</dbReference>
<evidence type="ECO:0000256" key="5">
    <source>
        <dbReference type="ARBA" id="ARBA00022670"/>
    </source>
</evidence>
<dbReference type="PANTHER" id="PTHR43806:SF14">
    <property type="entry name" value="TRIPEPTIDYL-PEPTIDASE 2"/>
    <property type="match status" value="1"/>
</dbReference>
<dbReference type="InterPro" id="IPR022229">
    <property type="entry name" value="TPPII_Ig-like-2"/>
</dbReference>
<feature type="active site" description="Charge relay system" evidence="8">
    <location>
        <position position="356"/>
    </location>
</feature>
<dbReference type="Gene3D" id="1.25.40.710">
    <property type="match status" value="1"/>
</dbReference>
<dbReference type="Pfam" id="PF21316">
    <property type="entry name" value="TPPII_GBD"/>
    <property type="match status" value="1"/>
</dbReference>
<dbReference type="InterPro" id="IPR036852">
    <property type="entry name" value="Peptidase_S8/S53_dom_sf"/>
</dbReference>
<evidence type="ECO:0000313" key="14">
    <source>
        <dbReference type="Proteomes" id="UP000245768"/>
    </source>
</evidence>
<feature type="active site" description="Charge relay system" evidence="8">
    <location>
        <position position="546"/>
    </location>
</feature>
<dbReference type="GO" id="GO:0006508">
    <property type="term" value="P:proteolysis"/>
    <property type="evidence" value="ECO:0007669"/>
    <property type="project" value="UniProtKB-KW"/>
</dbReference>
<dbReference type="SUPFAM" id="SSF52743">
    <property type="entry name" value="Subtilisin-like"/>
    <property type="match status" value="1"/>
</dbReference>
<dbReference type="InParanoid" id="A0A316YMC2"/>
<evidence type="ECO:0000256" key="3">
    <source>
        <dbReference type="ARBA" id="ARBA00012462"/>
    </source>
</evidence>
<feature type="domain" description="Tripeptidyl-peptidase II galactose-binding" evidence="12">
    <location>
        <begin position="757"/>
        <end position="844"/>
    </location>
</feature>
<sequence length="1338" mass="146524">MLISARALKTLARPASIALRQSPTPHLWRFSHTSARRQIDPLTTDMTPARSVPPSAPFPTNGLLPKETTQALSFLKKYPECDGRNVRVGILDTGVDPAAIGLSGRGKMVDVIDCTGSGDIALAEVKPVSTDSSGIKVVSPTTGRTLVLSAQLKNPTGSWLLGARPAYALWPDDLVSRRKVERKREFDVEHGRLVGQVQKELSALEQAADEHLEGEKIEAAKAARAQRKEELKNKLAVLKDLATNYKDPGPIIETVVFHDGTHYRAVVGGAEGTFHDPSQGLPHDQLKLLKDSTLDMTKSLALTDFRFEKQHAEFGEADMLTYSVNILTDDTDLQQAIEAPKGKAIGLSLVVVSGSHGTHVAGIVGSHRTDDEEQNGVARGCEIVSLKIGDTRVKSMETQQALLRAAQALVATKCDIANMSFGEAGAFGVENKGLFAQILRDFVIRQRDILFISSAGNAGPALTTVGQPGGTTSGILSIGAYVDAGAMQQAEYALVEKNVPSSATTWCSRGPTVDGAKGVDVYAPGAAITSIPRYCLSATMLANGTSMSSPNACGSIALLLSGMKKEGIPITAARVYKAIRATAKDVSDDLGVPFIQVDKAWDYLVEHRDRPDQDAEFRVAVTPAGKLPGKPTDQRGIYIREKNFTQKVNQYSVTVKPTYKPFGEPERAYDLQLPVTLIATEPWVKIPDYLFLGGNGRTFEARVDATQLSPGLHNALIEGYDSNTPGRKLFDVPVTVAKPLVPQGPTVNFKGVRLATGTVDRRFIHVPEGATWAELRFRTSKHEIPGTSVRCWVHAVQLEPQQRLGNVEGAYVMAMNENEPVTKKMTVKAGMTMELVLSQFFTNAAGFDLDVDVEFHGITVSHLLTGRDELTIVGGDGIVRLECISNLRIEDLKPSVTFDQRRIYVRPTSSEIVPLLSARDRLPSGNNTAELIMTYPIDLKEEANNLSFSLPLSDHLYDSDVPMLTQLYDINKKRVQFGDVYPKKIEKLPKGSYTLQVQLLQQSVAALEKLKNMTLRVDQKLSKPVESVSLYPDIVDQFGPGKPYKDQGQVKLHPGERKVLCMDTNLEGEALPKEAQPGDLLLGTLSFAAEGKTTLRYLVPPAPKKAPTEEGKKPDPTVAELLTGLVGKVAESDKKSFLDNLVKEYPNDLGVLVARLESLKADDKEDSAQVLAAADAVLKHADVDENRILISLGSKRLPASEQTPEQKEEARKMEERKKALVTALNRRTRALLAKEEEKSTKDFEETFERYRKLVDASDKDFASVYSRWAIIHERYGTALQATRKLIKELGAGTAETVVELNKARQLERDLYAKLDWKLWSAIGDRHRVLEIASKYLSF</sequence>
<evidence type="ECO:0000256" key="4">
    <source>
        <dbReference type="ARBA" id="ARBA00022438"/>
    </source>
</evidence>
<dbReference type="FunCoup" id="A0A316YMC2">
    <property type="interactions" value="725"/>
</dbReference>
<feature type="domain" description="Tripeptidyl peptidase II second Ig-like" evidence="10">
    <location>
        <begin position="886"/>
        <end position="1076"/>
    </location>
</feature>
<evidence type="ECO:0000259" key="9">
    <source>
        <dbReference type="Pfam" id="PF00082"/>
    </source>
</evidence>
<keyword evidence="6 8" id="KW-0378">Hydrolase</keyword>
<dbReference type="PANTHER" id="PTHR43806">
    <property type="entry name" value="PEPTIDASE S8"/>
    <property type="match status" value="1"/>
</dbReference>
<dbReference type="Gene3D" id="2.60.40.3170">
    <property type="match status" value="1"/>
</dbReference>
<feature type="domain" description="Tripeptidyl-peptidase II first Ig-like" evidence="11">
    <location>
        <begin position="633"/>
        <end position="736"/>
    </location>
</feature>
<evidence type="ECO:0000259" key="12">
    <source>
        <dbReference type="Pfam" id="PF21316"/>
    </source>
</evidence>
<feature type="domain" description="Peptidase S8/S53" evidence="9">
    <location>
        <begin position="83"/>
        <end position="593"/>
    </location>
</feature>
<evidence type="ECO:0000256" key="8">
    <source>
        <dbReference type="PROSITE-ProRule" id="PRU01240"/>
    </source>
</evidence>
<dbReference type="GO" id="GO:0004252">
    <property type="term" value="F:serine-type endopeptidase activity"/>
    <property type="evidence" value="ECO:0007669"/>
    <property type="project" value="UniProtKB-UniRule"/>
</dbReference>
<dbReference type="Proteomes" id="UP000245768">
    <property type="component" value="Unassembled WGS sequence"/>
</dbReference>
<dbReference type="GO" id="GO:0004177">
    <property type="term" value="F:aminopeptidase activity"/>
    <property type="evidence" value="ECO:0007669"/>
    <property type="project" value="UniProtKB-KW"/>
</dbReference>
<evidence type="ECO:0000259" key="10">
    <source>
        <dbReference type="Pfam" id="PF12580"/>
    </source>
</evidence>
<dbReference type="PROSITE" id="PS51892">
    <property type="entry name" value="SUBTILASE"/>
    <property type="match status" value="1"/>
</dbReference>
<dbReference type="InterPro" id="IPR050131">
    <property type="entry name" value="Peptidase_S8_subtilisin-like"/>
</dbReference>
<dbReference type="GO" id="GO:0005829">
    <property type="term" value="C:cytosol"/>
    <property type="evidence" value="ECO:0007669"/>
    <property type="project" value="TreeGrafter"/>
</dbReference>
<dbReference type="Gene3D" id="3.40.50.200">
    <property type="entry name" value="Peptidase S8/S53 domain"/>
    <property type="match status" value="2"/>
</dbReference>
<comment type="similarity">
    <text evidence="2 8">Belongs to the peptidase S8 family.</text>
</comment>
<dbReference type="InterPro" id="IPR023828">
    <property type="entry name" value="Peptidase_S8_Ser-AS"/>
</dbReference>
<evidence type="ECO:0000256" key="2">
    <source>
        <dbReference type="ARBA" id="ARBA00011073"/>
    </source>
</evidence>
<dbReference type="PROSITE" id="PS00138">
    <property type="entry name" value="SUBTILASE_SER"/>
    <property type="match status" value="1"/>
</dbReference>
<dbReference type="PRINTS" id="PR00723">
    <property type="entry name" value="SUBTILISIN"/>
</dbReference>
<dbReference type="InterPro" id="IPR046940">
    <property type="entry name" value="TPPII_Ig-like_sf"/>
</dbReference>
<protein>
    <recommendedName>
        <fullName evidence="3">tripeptidyl-peptidase II</fullName>
        <ecNumber evidence="3">3.4.14.10</ecNumber>
    </recommendedName>
</protein>
<dbReference type="Pfam" id="PF00082">
    <property type="entry name" value="Peptidase_S8"/>
    <property type="match status" value="1"/>
</dbReference>
<keyword evidence="5 8" id="KW-0645">Protease</keyword>
<proteinExistence type="inferred from homology"/>
<dbReference type="InterPro" id="IPR048384">
    <property type="entry name" value="TPPII_GBD"/>
</dbReference>
<name>A0A316YMC2_9BASI</name>
<dbReference type="EMBL" id="KZ819636">
    <property type="protein sequence ID" value="PWN89954.1"/>
    <property type="molecule type" value="Genomic_DNA"/>
</dbReference>
<evidence type="ECO:0000313" key="13">
    <source>
        <dbReference type="EMBL" id="PWN89954.1"/>
    </source>
</evidence>
<keyword evidence="14" id="KW-1185">Reference proteome</keyword>
<keyword evidence="7 8" id="KW-0720">Serine protease</keyword>
<dbReference type="GeneID" id="37041513"/>
<organism evidence="13 14">
    <name type="scientific">Acaromyces ingoldii</name>
    <dbReference type="NCBI Taxonomy" id="215250"/>
    <lineage>
        <taxon>Eukaryota</taxon>
        <taxon>Fungi</taxon>
        <taxon>Dikarya</taxon>
        <taxon>Basidiomycota</taxon>
        <taxon>Ustilaginomycotina</taxon>
        <taxon>Exobasidiomycetes</taxon>
        <taxon>Exobasidiales</taxon>
        <taxon>Cryptobasidiaceae</taxon>
        <taxon>Acaromyces</taxon>
    </lineage>
</organism>
<dbReference type="PROSITE" id="PS00137">
    <property type="entry name" value="SUBTILASE_HIS"/>
    <property type="match status" value="1"/>
</dbReference>
<dbReference type="Pfam" id="PF12580">
    <property type="entry name" value="TPPII"/>
    <property type="match status" value="1"/>
</dbReference>
<dbReference type="GO" id="GO:0008240">
    <property type="term" value="F:tripeptidyl-peptidase activity"/>
    <property type="evidence" value="ECO:0007669"/>
    <property type="project" value="UniProtKB-EC"/>
</dbReference>
<dbReference type="EC" id="3.4.14.10" evidence="3"/>
<dbReference type="InterPro" id="IPR000209">
    <property type="entry name" value="Peptidase_S8/S53_dom"/>
</dbReference>
<comment type="catalytic activity">
    <reaction evidence="1">
        <text>Release of an N-terminal tripeptide from a polypeptide.</text>
        <dbReference type="EC" id="3.4.14.10"/>
    </reaction>
</comment>
<dbReference type="InterPro" id="IPR022398">
    <property type="entry name" value="Peptidase_S8_His-AS"/>
</dbReference>
<evidence type="ECO:0000259" key="11">
    <source>
        <dbReference type="Pfam" id="PF21223"/>
    </source>
</evidence>
<feature type="active site" description="Charge relay system" evidence="8">
    <location>
        <position position="304"/>
    </location>
</feature>
<gene>
    <name evidence="13" type="ORF">FA10DRAFT_251183</name>
</gene>
<dbReference type="OrthoDB" id="206201at2759"/>
<dbReference type="RefSeq" id="XP_025377152.1">
    <property type="nucleotide sequence ID" value="XM_025519597.1"/>
</dbReference>